<organism evidence="1 2">
    <name type="scientific">Hymenobacter arizonensis</name>
    <name type="common">Siccationidurans arizonensis</name>
    <dbReference type="NCBI Taxonomy" id="1227077"/>
    <lineage>
        <taxon>Bacteria</taxon>
        <taxon>Pseudomonadati</taxon>
        <taxon>Bacteroidota</taxon>
        <taxon>Cytophagia</taxon>
        <taxon>Cytophagales</taxon>
        <taxon>Hymenobacteraceae</taxon>
        <taxon>Hymenobacter</taxon>
    </lineage>
</organism>
<dbReference type="OrthoDB" id="880716at2"/>
<name>A0A1I5XTF5_HYMAR</name>
<gene>
    <name evidence="1" type="ORF">SAMN04515668_2031</name>
</gene>
<reference evidence="2" key="1">
    <citation type="submission" date="2016-10" db="EMBL/GenBank/DDBJ databases">
        <authorList>
            <person name="Varghese N."/>
            <person name="Submissions S."/>
        </authorList>
    </citation>
    <scope>NUCLEOTIDE SEQUENCE [LARGE SCALE GENOMIC DNA]</scope>
    <source>
        <strain evidence="2">OR362-8,ATCC BAA-1266,JCM 13504</strain>
    </source>
</reference>
<protein>
    <recommendedName>
        <fullName evidence="3">SpoIIAA-like</fullName>
    </recommendedName>
</protein>
<dbReference type="RefSeq" id="WP_143080136.1">
    <property type="nucleotide sequence ID" value="NZ_FOXS01000002.1"/>
</dbReference>
<sequence>MLNSITSIYFQNAIGRIVEHPNGYAFVQYHRAKWDVALLRVLLVHLGELLLSRGWSRILVNLQFIEPLSNVEKEFLVAEWYSCKIPRPVSVVTAYVLADNVFARLAIHELQEVARKNNLSQSFGKLEEAEAYLAGLPQ</sequence>
<dbReference type="STRING" id="1227077.SAMN04515668_2031"/>
<dbReference type="EMBL" id="FOXS01000002">
    <property type="protein sequence ID" value="SFQ35204.1"/>
    <property type="molecule type" value="Genomic_DNA"/>
</dbReference>
<keyword evidence="2" id="KW-1185">Reference proteome</keyword>
<evidence type="ECO:0000313" key="1">
    <source>
        <dbReference type="EMBL" id="SFQ35204.1"/>
    </source>
</evidence>
<dbReference type="Proteomes" id="UP000199029">
    <property type="component" value="Unassembled WGS sequence"/>
</dbReference>
<dbReference type="AlphaFoldDB" id="A0A1I5XTF5"/>
<proteinExistence type="predicted"/>
<evidence type="ECO:0000313" key="2">
    <source>
        <dbReference type="Proteomes" id="UP000199029"/>
    </source>
</evidence>
<accession>A0A1I5XTF5</accession>
<evidence type="ECO:0008006" key="3">
    <source>
        <dbReference type="Google" id="ProtNLM"/>
    </source>
</evidence>